<dbReference type="Pfam" id="PF02518">
    <property type="entry name" value="HATPase_c"/>
    <property type="match status" value="1"/>
</dbReference>
<sequence length="315" mass="35412">MTLKIALILSFVLQFVAAIIAFSLTKRTRTNIAWWLISFGFLLMAVRRIFEFFQISDSDSRLITGMLSTWTGVLISVLMLGSLIFIKRIFNIQKRMDDLRKANESRVLSAIVRTEENERLNFAKELHDGLGPLLSSVKMAVSSAHAGNNSPQNMEVMIHAEKLIDESITSLKEISNKLSPHVLNNLGLKKAVKSFITHMSPVDNLNISFDSNLGEKRYPYNTEVVLYRVICELINNSLKHAEARNIYITLMDEADGIRLDYLDDGIGFDSKILEIGEKGMGFANIRSRIKSLNGTIEIYSVPNEGVRVNVIIGKS</sequence>
<dbReference type="PROSITE" id="PS50109">
    <property type="entry name" value="HIS_KIN"/>
    <property type="match status" value="1"/>
</dbReference>
<dbReference type="SMART" id="SM00387">
    <property type="entry name" value="HATPase_c"/>
    <property type="match status" value="1"/>
</dbReference>
<evidence type="ECO:0000256" key="9">
    <source>
        <dbReference type="SAM" id="Phobius"/>
    </source>
</evidence>
<dbReference type="Proteomes" id="UP000053091">
    <property type="component" value="Unassembled WGS sequence"/>
</dbReference>
<organism evidence="11">
    <name type="scientific">Lentimicrobium saccharophilum</name>
    <dbReference type="NCBI Taxonomy" id="1678841"/>
    <lineage>
        <taxon>Bacteria</taxon>
        <taxon>Pseudomonadati</taxon>
        <taxon>Bacteroidota</taxon>
        <taxon>Bacteroidia</taxon>
        <taxon>Bacteroidales</taxon>
        <taxon>Lentimicrobiaceae</taxon>
        <taxon>Lentimicrobium</taxon>
    </lineage>
</organism>
<comment type="catalytic activity">
    <reaction evidence="1">
        <text>ATP + protein L-histidine = ADP + protein N-phospho-L-histidine.</text>
        <dbReference type="EC" id="2.7.13.3"/>
    </reaction>
</comment>
<evidence type="ECO:0000256" key="3">
    <source>
        <dbReference type="ARBA" id="ARBA00022553"/>
    </source>
</evidence>
<keyword evidence="3" id="KW-0597">Phosphoprotein</keyword>
<evidence type="ECO:0000313" key="11">
    <source>
        <dbReference type="EMBL" id="GAP45086.1"/>
    </source>
</evidence>
<dbReference type="GO" id="GO:0046983">
    <property type="term" value="F:protein dimerization activity"/>
    <property type="evidence" value="ECO:0007669"/>
    <property type="project" value="InterPro"/>
</dbReference>
<keyword evidence="9" id="KW-1133">Transmembrane helix</keyword>
<gene>
    <name evidence="11" type="ORF">TBC1_12906</name>
</gene>
<dbReference type="InterPro" id="IPR003594">
    <property type="entry name" value="HATPase_dom"/>
</dbReference>
<dbReference type="Gene3D" id="1.20.5.1930">
    <property type="match status" value="1"/>
</dbReference>
<dbReference type="GO" id="GO:0016020">
    <property type="term" value="C:membrane"/>
    <property type="evidence" value="ECO:0007669"/>
    <property type="project" value="InterPro"/>
</dbReference>
<evidence type="ECO:0000256" key="6">
    <source>
        <dbReference type="ARBA" id="ARBA00022777"/>
    </source>
</evidence>
<dbReference type="OrthoDB" id="9760839at2"/>
<keyword evidence="9" id="KW-0472">Membrane</keyword>
<evidence type="ECO:0000256" key="2">
    <source>
        <dbReference type="ARBA" id="ARBA00012438"/>
    </source>
</evidence>
<dbReference type="STRING" id="1678841.TBC1_12906"/>
<dbReference type="AlphaFoldDB" id="A0A0S7C4K0"/>
<evidence type="ECO:0000256" key="4">
    <source>
        <dbReference type="ARBA" id="ARBA00022679"/>
    </source>
</evidence>
<dbReference type="InterPro" id="IPR036890">
    <property type="entry name" value="HATPase_C_sf"/>
</dbReference>
<dbReference type="InterPro" id="IPR011712">
    <property type="entry name" value="Sig_transdc_His_kin_sub3_dim/P"/>
</dbReference>
<keyword evidence="7" id="KW-0067">ATP-binding</keyword>
<evidence type="ECO:0000256" key="5">
    <source>
        <dbReference type="ARBA" id="ARBA00022741"/>
    </source>
</evidence>
<feature type="transmembrane region" description="Helical" evidence="9">
    <location>
        <begin position="62"/>
        <end position="86"/>
    </location>
</feature>
<dbReference type="InterPro" id="IPR005467">
    <property type="entry name" value="His_kinase_dom"/>
</dbReference>
<dbReference type="GO" id="GO:0000155">
    <property type="term" value="F:phosphorelay sensor kinase activity"/>
    <property type="evidence" value="ECO:0007669"/>
    <property type="project" value="InterPro"/>
</dbReference>
<keyword evidence="9" id="KW-0812">Transmembrane</keyword>
<dbReference type="GO" id="GO:0005524">
    <property type="term" value="F:ATP binding"/>
    <property type="evidence" value="ECO:0007669"/>
    <property type="project" value="UniProtKB-KW"/>
</dbReference>
<keyword evidence="8" id="KW-0902">Two-component regulatory system</keyword>
<proteinExistence type="predicted"/>
<dbReference type="EMBL" id="DF968183">
    <property type="protein sequence ID" value="GAP45086.1"/>
    <property type="molecule type" value="Genomic_DNA"/>
</dbReference>
<accession>A0A0S7C4K0</accession>
<dbReference type="PANTHER" id="PTHR24421:SF10">
    <property type="entry name" value="NITRATE_NITRITE SENSOR PROTEIN NARQ"/>
    <property type="match status" value="1"/>
</dbReference>
<dbReference type="Gene3D" id="3.30.565.10">
    <property type="entry name" value="Histidine kinase-like ATPase, C-terminal domain"/>
    <property type="match status" value="1"/>
</dbReference>
<keyword evidence="5" id="KW-0547">Nucleotide-binding</keyword>
<evidence type="ECO:0000313" key="12">
    <source>
        <dbReference type="Proteomes" id="UP000053091"/>
    </source>
</evidence>
<keyword evidence="4" id="KW-0808">Transferase</keyword>
<name>A0A0S7C4K0_9BACT</name>
<protein>
    <recommendedName>
        <fullName evidence="2">histidine kinase</fullName>
        <ecNumber evidence="2">2.7.13.3</ecNumber>
    </recommendedName>
</protein>
<keyword evidence="6 11" id="KW-0418">Kinase</keyword>
<evidence type="ECO:0000256" key="1">
    <source>
        <dbReference type="ARBA" id="ARBA00000085"/>
    </source>
</evidence>
<feature type="transmembrane region" description="Helical" evidence="9">
    <location>
        <begin position="32"/>
        <end position="50"/>
    </location>
</feature>
<reference evidence="11" key="1">
    <citation type="journal article" date="2015" name="Genome Announc.">
        <title>Draft Genome Sequence of Bacteroidales Strain TBC1, a Novel Isolate from a Methanogenic Wastewater Treatment System.</title>
        <authorList>
            <person name="Tourlousse D.M."/>
            <person name="Matsuura N."/>
            <person name="Sun L."/>
            <person name="Toyonaga M."/>
            <person name="Kuroda K."/>
            <person name="Ohashi A."/>
            <person name="Cruz R."/>
            <person name="Yamaguchi T."/>
            <person name="Sekiguchi Y."/>
        </authorList>
    </citation>
    <scope>NUCLEOTIDE SEQUENCE [LARGE SCALE GENOMIC DNA]</scope>
    <source>
        <strain evidence="11">TBC1</strain>
    </source>
</reference>
<dbReference type="SUPFAM" id="SSF55874">
    <property type="entry name" value="ATPase domain of HSP90 chaperone/DNA topoisomerase II/histidine kinase"/>
    <property type="match status" value="1"/>
</dbReference>
<dbReference type="Pfam" id="PF07730">
    <property type="entry name" value="HisKA_3"/>
    <property type="match status" value="1"/>
</dbReference>
<keyword evidence="12" id="KW-1185">Reference proteome</keyword>
<evidence type="ECO:0000256" key="7">
    <source>
        <dbReference type="ARBA" id="ARBA00022840"/>
    </source>
</evidence>
<feature type="domain" description="Histidine kinase" evidence="10">
    <location>
        <begin position="121"/>
        <end position="315"/>
    </location>
</feature>
<dbReference type="RefSeq" id="WP_062045181.1">
    <property type="nucleotide sequence ID" value="NZ_DF968183.1"/>
</dbReference>
<dbReference type="EC" id="2.7.13.3" evidence="2"/>
<dbReference type="CDD" id="cd16917">
    <property type="entry name" value="HATPase_UhpB-NarQ-NarX-like"/>
    <property type="match status" value="1"/>
</dbReference>
<evidence type="ECO:0000256" key="8">
    <source>
        <dbReference type="ARBA" id="ARBA00023012"/>
    </source>
</evidence>
<dbReference type="PANTHER" id="PTHR24421">
    <property type="entry name" value="NITRATE/NITRITE SENSOR PROTEIN NARX-RELATED"/>
    <property type="match status" value="1"/>
</dbReference>
<dbReference type="PATRIC" id="fig|1678841.3.peg.3672"/>
<dbReference type="InterPro" id="IPR050482">
    <property type="entry name" value="Sensor_HK_TwoCompSys"/>
</dbReference>
<evidence type="ECO:0000259" key="10">
    <source>
        <dbReference type="PROSITE" id="PS50109"/>
    </source>
</evidence>
<feature type="transmembrane region" description="Helical" evidence="9">
    <location>
        <begin position="6"/>
        <end position="25"/>
    </location>
</feature>